<evidence type="ECO:0000313" key="2">
    <source>
        <dbReference type="Proteomes" id="UP000076881"/>
    </source>
</evidence>
<proteinExistence type="predicted"/>
<protein>
    <submittedName>
        <fullName evidence="1">Uncharacterized protein</fullName>
    </submittedName>
</protein>
<gene>
    <name evidence="1" type="ORF">LEL_04709</name>
</gene>
<keyword evidence="2" id="KW-1185">Reference proteome</keyword>
<dbReference type="Proteomes" id="UP000076881">
    <property type="component" value="Unassembled WGS sequence"/>
</dbReference>
<sequence length="117" mass="13427">MSFPAETAALVNYLQRATVNEKEFLRNILQHVQERAPVTRSPTVEEIEAKLPYIRQISSMYTALSNLDANGNLKPFVYWHLSSLWLIALADLQIMALDINAINQYLDNFVPFAKQFI</sequence>
<comment type="caution">
    <text evidence="1">The sequence shown here is derived from an EMBL/GenBank/DDBJ whole genome shotgun (WGS) entry which is preliminary data.</text>
</comment>
<dbReference type="EMBL" id="AZHF01000003">
    <property type="protein sequence ID" value="OAA77886.1"/>
    <property type="molecule type" value="Genomic_DNA"/>
</dbReference>
<evidence type="ECO:0000313" key="1">
    <source>
        <dbReference type="EMBL" id="OAA77886.1"/>
    </source>
</evidence>
<accession>A0A168HK80</accession>
<reference evidence="1 2" key="1">
    <citation type="journal article" date="2016" name="Genome Biol. Evol.">
        <title>Divergent and convergent evolution of fungal pathogenicity.</title>
        <authorList>
            <person name="Shang Y."/>
            <person name="Xiao G."/>
            <person name="Zheng P."/>
            <person name="Cen K."/>
            <person name="Zhan S."/>
            <person name="Wang C."/>
        </authorList>
    </citation>
    <scope>NUCLEOTIDE SEQUENCE [LARGE SCALE GENOMIC DNA]</scope>
    <source>
        <strain evidence="1 2">RCEF 1005</strain>
    </source>
</reference>
<dbReference type="AlphaFoldDB" id="A0A168HK80"/>
<organism evidence="1 2">
    <name type="scientific">Akanthomyces lecanii RCEF 1005</name>
    <dbReference type="NCBI Taxonomy" id="1081108"/>
    <lineage>
        <taxon>Eukaryota</taxon>
        <taxon>Fungi</taxon>
        <taxon>Dikarya</taxon>
        <taxon>Ascomycota</taxon>
        <taxon>Pezizomycotina</taxon>
        <taxon>Sordariomycetes</taxon>
        <taxon>Hypocreomycetidae</taxon>
        <taxon>Hypocreales</taxon>
        <taxon>Cordycipitaceae</taxon>
        <taxon>Akanthomyces</taxon>
        <taxon>Cordyceps confragosa</taxon>
    </lineage>
</organism>
<name>A0A168HK80_CORDF</name>